<protein>
    <submittedName>
        <fullName evidence="2">Uncharacterized protein</fullName>
    </submittedName>
</protein>
<reference evidence="2 3" key="1">
    <citation type="submission" date="2020-05" db="EMBL/GenBank/DDBJ databases">
        <title>Hymenobacter terrestris sp. nov. and Hymenobacter lapidiphilus sp. nov., isolated from regoliths in Antarctica.</title>
        <authorList>
            <person name="Sedlacek I."/>
            <person name="Pantucek R."/>
            <person name="Zeman M."/>
            <person name="Holochova P."/>
            <person name="Kralova S."/>
            <person name="Stankova E."/>
            <person name="Sedo O."/>
            <person name="Micenkova L."/>
            <person name="Svec P."/>
            <person name="Gupta V."/>
            <person name="Sood U."/>
            <person name="Korpole U.S."/>
            <person name="Lal R."/>
        </authorList>
    </citation>
    <scope>NUCLEOTIDE SEQUENCE [LARGE SCALE GENOMIC DNA]</scope>
    <source>
        <strain evidence="2 3">P5252</strain>
    </source>
</reference>
<sequence length="138" mass="16022">MTEENNITKTESNQDNSFKIYSKKAILGFSIFFAPIFGGVLLRQNLMDDNRKREANIVLLTSIVFTVLTILIVNNMEKKTSSLTYLLNMGWGVILSEYFFRKYFPKDNYEYKKIWKALLISIVIVIPFLLAMIYAPSE</sequence>
<keyword evidence="3" id="KW-1185">Reference proteome</keyword>
<feature type="transmembrane region" description="Helical" evidence="1">
    <location>
        <begin position="116"/>
        <end position="135"/>
    </location>
</feature>
<keyword evidence="1" id="KW-1133">Transmembrane helix</keyword>
<feature type="transmembrane region" description="Helical" evidence="1">
    <location>
        <begin position="25"/>
        <end position="43"/>
    </location>
</feature>
<keyword evidence="1" id="KW-0812">Transmembrane</keyword>
<keyword evidence="1" id="KW-0472">Membrane</keyword>
<evidence type="ECO:0000313" key="3">
    <source>
        <dbReference type="Proteomes" id="UP000626554"/>
    </source>
</evidence>
<evidence type="ECO:0000313" key="2">
    <source>
        <dbReference type="EMBL" id="NVO85995.1"/>
    </source>
</evidence>
<dbReference type="RefSeq" id="WP_176900712.1">
    <property type="nucleotide sequence ID" value="NZ_JABKAV010000050.1"/>
</dbReference>
<dbReference type="EMBL" id="JABKAV010000050">
    <property type="protein sequence ID" value="NVO85995.1"/>
    <property type="molecule type" value="Genomic_DNA"/>
</dbReference>
<evidence type="ECO:0000256" key="1">
    <source>
        <dbReference type="SAM" id="Phobius"/>
    </source>
</evidence>
<comment type="caution">
    <text evidence="2">The sequence shown here is derived from an EMBL/GenBank/DDBJ whole genome shotgun (WGS) entry which is preliminary data.</text>
</comment>
<proteinExistence type="predicted"/>
<name>A0ABX2Q6U8_9BACT</name>
<feature type="transmembrane region" description="Helical" evidence="1">
    <location>
        <begin position="55"/>
        <end position="73"/>
    </location>
</feature>
<dbReference type="Proteomes" id="UP000626554">
    <property type="component" value="Unassembled WGS sequence"/>
</dbReference>
<gene>
    <name evidence="2" type="ORF">HW556_13985</name>
</gene>
<accession>A0ABX2Q6U8</accession>
<feature type="transmembrane region" description="Helical" evidence="1">
    <location>
        <begin position="85"/>
        <end position="104"/>
    </location>
</feature>
<organism evidence="2 3">
    <name type="scientific">Hymenobacter terrestris</name>
    <dbReference type="NCBI Taxonomy" id="2748310"/>
    <lineage>
        <taxon>Bacteria</taxon>
        <taxon>Pseudomonadati</taxon>
        <taxon>Bacteroidota</taxon>
        <taxon>Cytophagia</taxon>
        <taxon>Cytophagales</taxon>
        <taxon>Hymenobacteraceae</taxon>
        <taxon>Hymenobacter</taxon>
    </lineage>
</organism>